<evidence type="ECO:0000313" key="2">
    <source>
        <dbReference type="Ensembl" id="ENSPTXP00000012964.1"/>
    </source>
</evidence>
<keyword evidence="3" id="KW-1185">Reference proteome</keyword>
<proteinExistence type="predicted"/>
<dbReference type="AlphaFoldDB" id="A0A670YPP7"/>
<evidence type="ECO:0000313" key="3">
    <source>
        <dbReference type="Proteomes" id="UP000472273"/>
    </source>
</evidence>
<dbReference type="Ensembl" id="ENSPTXT00000013373.1">
    <property type="protein sequence ID" value="ENSPTXP00000012964.1"/>
    <property type="gene ID" value="ENSPTXG00000009070.1"/>
</dbReference>
<dbReference type="Pfam" id="PF11770">
    <property type="entry name" value="GAPT"/>
    <property type="match status" value="1"/>
</dbReference>
<keyword evidence="1" id="KW-0812">Transmembrane</keyword>
<keyword evidence="1" id="KW-0472">Membrane</keyword>
<accession>A0A670YPP7</accession>
<reference evidence="2" key="2">
    <citation type="submission" date="2025-09" db="UniProtKB">
        <authorList>
            <consortium name="Ensembl"/>
        </authorList>
    </citation>
    <scope>IDENTIFICATION</scope>
</reference>
<evidence type="ECO:0000256" key="1">
    <source>
        <dbReference type="SAM" id="Phobius"/>
    </source>
</evidence>
<sequence>KIKACGQDAALVSHVFSLIGISLFVLFMVFCGLGCKWNWKRMSQMRYKPAQPTRIHYSESVKDYPRANLKGYVRMYPLIKETIGIRRKSRLENNQGTQVSSGLYITSICPVLPIQVNVMTSVGHLSRGRLMQAAPVAPWIYLNGNYEWITRRNNCTMPQQYCY</sequence>
<name>A0A670YPP7_PSETE</name>
<reference evidence="2" key="1">
    <citation type="submission" date="2025-08" db="UniProtKB">
        <authorList>
            <consortium name="Ensembl"/>
        </authorList>
    </citation>
    <scope>IDENTIFICATION</scope>
</reference>
<keyword evidence="1" id="KW-1133">Transmembrane helix</keyword>
<feature type="transmembrane region" description="Helical" evidence="1">
    <location>
        <begin position="15"/>
        <end position="39"/>
    </location>
</feature>
<dbReference type="GO" id="GO:0016020">
    <property type="term" value="C:membrane"/>
    <property type="evidence" value="ECO:0007669"/>
    <property type="project" value="InterPro"/>
</dbReference>
<protein>
    <submittedName>
        <fullName evidence="2">Uncharacterized protein</fullName>
    </submittedName>
</protein>
<dbReference type="Proteomes" id="UP000472273">
    <property type="component" value="Unplaced"/>
</dbReference>
<organism evidence="2 3">
    <name type="scientific">Pseudonaja textilis</name>
    <name type="common">Eastern brown snake</name>
    <dbReference type="NCBI Taxonomy" id="8673"/>
    <lineage>
        <taxon>Eukaryota</taxon>
        <taxon>Metazoa</taxon>
        <taxon>Chordata</taxon>
        <taxon>Craniata</taxon>
        <taxon>Vertebrata</taxon>
        <taxon>Euteleostomi</taxon>
        <taxon>Lepidosauria</taxon>
        <taxon>Squamata</taxon>
        <taxon>Bifurcata</taxon>
        <taxon>Unidentata</taxon>
        <taxon>Episquamata</taxon>
        <taxon>Toxicofera</taxon>
        <taxon>Serpentes</taxon>
        <taxon>Colubroidea</taxon>
        <taxon>Elapidae</taxon>
        <taxon>Hydrophiinae</taxon>
        <taxon>Pseudonaja</taxon>
    </lineage>
</organism>
<dbReference type="InterPro" id="IPR021082">
    <property type="entry name" value="Protein_GAPT"/>
</dbReference>